<dbReference type="PANTHER" id="PTHR12147">
    <property type="entry name" value="METALLOPEPTIDASE M28 FAMILY MEMBER"/>
    <property type="match status" value="1"/>
</dbReference>
<dbReference type="Gene3D" id="3.40.630.10">
    <property type="entry name" value="Zn peptidases"/>
    <property type="match status" value="1"/>
</dbReference>
<dbReference type="SUPFAM" id="SSF53187">
    <property type="entry name" value="Zn-dependent exopeptidases"/>
    <property type="match status" value="1"/>
</dbReference>
<proteinExistence type="predicted"/>
<evidence type="ECO:0000313" key="3">
    <source>
        <dbReference type="Proteomes" id="UP000717364"/>
    </source>
</evidence>
<feature type="domain" description="Peptidase M28" evidence="1">
    <location>
        <begin position="61"/>
        <end position="271"/>
    </location>
</feature>
<name>A0A947GJ65_9CYAN</name>
<gene>
    <name evidence="2" type="ORF">IXB50_09645</name>
</gene>
<dbReference type="InterPro" id="IPR045175">
    <property type="entry name" value="M28_fam"/>
</dbReference>
<dbReference type="GO" id="GO:0006508">
    <property type="term" value="P:proteolysis"/>
    <property type="evidence" value="ECO:0007669"/>
    <property type="project" value="InterPro"/>
</dbReference>
<reference evidence="2" key="1">
    <citation type="submission" date="2020-11" db="EMBL/GenBank/DDBJ databases">
        <authorList>
            <person name="Konstantinou D."/>
            <person name="Gkelis S."/>
            <person name="Popin R."/>
            <person name="Fewer D."/>
            <person name="Sivonen K."/>
        </authorList>
    </citation>
    <scope>NUCLEOTIDE SEQUENCE</scope>
    <source>
        <strain evidence="2">TAU-MAC 1115</strain>
    </source>
</reference>
<keyword evidence="3" id="KW-1185">Reference proteome</keyword>
<dbReference type="EMBL" id="JADOES010000015">
    <property type="protein sequence ID" value="MBT9315688.1"/>
    <property type="molecule type" value="Genomic_DNA"/>
</dbReference>
<comment type="caution">
    <text evidence="2">The sequence shown here is derived from an EMBL/GenBank/DDBJ whole genome shotgun (WGS) entry which is preliminary data.</text>
</comment>
<evidence type="ECO:0000259" key="1">
    <source>
        <dbReference type="Pfam" id="PF04389"/>
    </source>
</evidence>
<sequence>MVQDELKERLIGHLQELIRERDPYIATQGYYYVQHYIRTQLERWGPVTTMAFHERGREHCNLCLNLPGQQSLAPWVIGAHYDAVPGSPGADDNATGLAVLLELARLFSEQLPRRPVHLVAFDLEEYGLVGSRTYVKLLQGQPVHLMLSLEMLGYCARESSQLPSQSYPLAGMDYIYPRMGDFIALIGNWRTTPTMWRFSRCLRKVGVDCAWLPIVNRGLPLPTTRRSDHAPFWDAGYNAIMVTDTADLRNPHYHGPTDTLDTLDLDFLTKVCIGLWEAIDQL</sequence>
<dbReference type="InterPro" id="IPR007484">
    <property type="entry name" value="Peptidase_M28"/>
</dbReference>
<accession>A0A947GJ65</accession>
<evidence type="ECO:0000313" key="2">
    <source>
        <dbReference type="EMBL" id="MBT9315688.1"/>
    </source>
</evidence>
<dbReference type="Pfam" id="PF04389">
    <property type="entry name" value="Peptidase_M28"/>
    <property type="match status" value="1"/>
</dbReference>
<dbReference type="GO" id="GO:0008235">
    <property type="term" value="F:metalloexopeptidase activity"/>
    <property type="evidence" value="ECO:0007669"/>
    <property type="project" value="InterPro"/>
</dbReference>
<organism evidence="2 3">
    <name type="scientific">Leptothoe spongobia TAU-MAC 1115</name>
    <dbReference type="NCBI Taxonomy" id="1967444"/>
    <lineage>
        <taxon>Bacteria</taxon>
        <taxon>Bacillati</taxon>
        <taxon>Cyanobacteriota</taxon>
        <taxon>Cyanophyceae</taxon>
        <taxon>Nodosilineales</taxon>
        <taxon>Cymatolegaceae</taxon>
        <taxon>Leptothoe</taxon>
        <taxon>Leptothoe spongobia</taxon>
    </lineage>
</organism>
<dbReference type="Proteomes" id="UP000717364">
    <property type="component" value="Unassembled WGS sequence"/>
</dbReference>
<dbReference type="AlphaFoldDB" id="A0A947GJ65"/>
<dbReference type="PANTHER" id="PTHR12147:SF26">
    <property type="entry name" value="PEPTIDASE M28 DOMAIN-CONTAINING PROTEIN"/>
    <property type="match status" value="1"/>
</dbReference>
<protein>
    <submittedName>
        <fullName evidence="2">M28 family peptidase</fullName>
    </submittedName>
</protein>
<reference evidence="2" key="2">
    <citation type="journal article" date="2021" name="Mar. Drugs">
        <title>Genome Reduction and Secondary Metabolism of the Marine Sponge-Associated Cyanobacterium Leptothoe.</title>
        <authorList>
            <person name="Konstantinou D."/>
            <person name="Popin R.V."/>
            <person name="Fewer D.P."/>
            <person name="Sivonen K."/>
            <person name="Gkelis S."/>
        </authorList>
    </citation>
    <scope>NUCLEOTIDE SEQUENCE</scope>
    <source>
        <strain evidence="2">TAU-MAC 1115</strain>
    </source>
</reference>
<dbReference type="RefSeq" id="WP_215608757.1">
    <property type="nucleotide sequence ID" value="NZ_JADOES010000015.1"/>
</dbReference>